<dbReference type="InterPro" id="IPR009821">
    <property type="entry name" value="DUF1391"/>
</dbReference>
<dbReference type="Pfam" id="PF07151">
    <property type="entry name" value="DUF1391"/>
    <property type="match status" value="1"/>
</dbReference>
<organism evidence="1 2">
    <name type="scientific">Escherichia coli</name>
    <dbReference type="NCBI Taxonomy" id="562"/>
    <lineage>
        <taxon>Bacteria</taxon>
        <taxon>Pseudomonadati</taxon>
        <taxon>Pseudomonadota</taxon>
        <taxon>Gammaproteobacteria</taxon>
        <taxon>Enterobacterales</taxon>
        <taxon>Enterobacteriaceae</taxon>
        <taxon>Escherichia</taxon>
    </lineage>
</organism>
<accession>A0A376ZVH1</accession>
<gene>
    <name evidence="1" type="primary">ydfB_3</name>
    <name evidence="1" type="ORF">NCTC8179_02932</name>
</gene>
<dbReference type="AlphaFoldDB" id="A0A376ZVH1"/>
<sequence>MTAGFNFNNYAAGFCSATPALRGNEVSMDTIDLGNSESLVCGVFPNQDGTFTAMTYTKSKTFKPNLERVAGWKEIQVGDMDFDTIMEKAYEEYFEGLAEGEEAHSFNEFKQVLSSSAKSNG</sequence>
<dbReference type="Proteomes" id="UP000255543">
    <property type="component" value="Unassembled WGS sequence"/>
</dbReference>
<proteinExistence type="predicted"/>
<evidence type="ECO:0000313" key="1">
    <source>
        <dbReference type="EMBL" id="STK82945.1"/>
    </source>
</evidence>
<protein>
    <submittedName>
        <fullName evidence="1">Putative prophage protein</fullName>
    </submittedName>
</protein>
<evidence type="ECO:0000313" key="2">
    <source>
        <dbReference type="Proteomes" id="UP000255543"/>
    </source>
</evidence>
<dbReference type="EMBL" id="UGEB01000001">
    <property type="protein sequence ID" value="STK82945.1"/>
    <property type="molecule type" value="Genomic_DNA"/>
</dbReference>
<reference evidence="1 2" key="1">
    <citation type="submission" date="2018-06" db="EMBL/GenBank/DDBJ databases">
        <authorList>
            <consortium name="Pathogen Informatics"/>
            <person name="Doyle S."/>
        </authorList>
    </citation>
    <scope>NUCLEOTIDE SEQUENCE [LARGE SCALE GENOMIC DNA]</scope>
    <source>
        <strain evidence="1 2">NCTC8179</strain>
    </source>
</reference>
<name>A0A376ZVH1_ECOLX</name>